<sequence length="237" mass="27389">MRQITYHQRVKNVLQRIAQNDVQYISFDDFLDRVGDSQLLDTGRKGSRLKQYVSKSIARECRAGRIRVEGLCNSNRKLVFTAQGMRYFQRYALHTLHDENSREFQRLTVRKLRNDTKALNDRLHEIREILTNGQADQTRTIVYFEDIPSAIQTRQGRYDISTIHPHQQVKALEMGRVLTEGAEFVMRSVCLDLTGHRVTLPRRRNGHGTLAERQLSLEGTKIWKAPVVNTPDPAGTC</sequence>
<gene>
    <name evidence="1" type="ORF">NUW54_g3560</name>
</gene>
<reference evidence="1" key="1">
    <citation type="submission" date="2022-08" db="EMBL/GenBank/DDBJ databases">
        <title>Genome Sequence of Pycnoporus sanguineus.</title>
        <authorList>
            <person name="Buettner E."/>
        </authorList>
    </citation>
    <scope>NUCLEOTIDE SEQUENCE</scope>
    <source>
        <strain evidence="1">CG-C14</strain>
    </source>
</reference>
<accession>A0ACC1Q0N7</accession>
<organism evidence="1 2">
    <name type="scientific">Trametes sanguinea</name>
    <dbReference type="NCBI Taxonomy" id="158606"/>
    <lineage>
        <taxon>Eukaryota</taxon>
        <taxon>Fungi</taxon>
        <taxon>Dikarya</taxon>
        <taxon>Basidiomycota</taxon>
        <taxon>Agaricomycotina</taxon>
        <taxon>Agaricomycetes</taxon>
        <taxon>Polyporales</taxon>
        <taxon>Polyporaceae</taxon>
        <taxon>Trametes</taxon>
    </lineage>
</organism>
<dbReference type="Proteomes" id="UP001144978">
    <property type="component" value="Unassembled WGS sequence"/>
</dbReference>
<name>A0ACC1Q0N7_9APHY</name>
<protein>
    <submittedName>
        <fullName evidence="1">Uncharacterized protein</fullName>
    </submittedName>
</protein>
<comment type="caution">
    <text evidence="1">The sequence shown here is derived from an EMBL/GenBank/DDBJ whole genome shotgun (WGS) entry which is preliminary data.</text>
</comment>
<dbReference type="EMBL" id="JANSHE010000752">
    <property type="protein sequence ID" value="KAJ3007408.1"/>
    <property type="molecule type" value="Genomic_DNA"/>
</dbReference>
<evidence type="ECO:0000313" key="1">
    <source>
        <dbReference type="EMBL" id="KAJ3007408.1"/>
    </source>
</evidence>
<keyword evidence="2" id="KW-1185">Reference proteome</keyword>
<evidence type="ECO:0000313" key="2">
    <source>
        <dbReference type="Proteomes" id="UP001144978"/>
    </source>
</evidence>
<proteinExistence type="predicted"/>